<name>A0ABS1K0P2_9MICC</name>
<evidence type="ECO:0000313" key="3">
    <source>
        <dbReference type="EMBL" id="MBL0705100.1"/>
    </source>
</evidence>
<feature type="transmembrane region" description="Helical" evidence="2">
    <location>
        <begin position="30"/>
        <end position="51"/>
    </location>
</feature>
<evidence type="ECO:0000256" key="2">
    <source>
        <dbReference type="SAM" id="Phobius"/>
    </source>
</evidence>
<proteinExistence type="predicted"/>
<accession>A0ABS1K0P2</accession>
<organism evidence="3 4">
    <name type="scientific">Sinomonas cellulolyticus</name>
    <dbReference type="NCBI Taxonomy" id="2801916"/>
    <lineage>
        <taxon>Bacteria</taxon>
        <taxon>Bacillati</taxon>
        <taxon>Actinomycetota</taxon>
        <taxon>Actinomycetes</taxon>
        <taxon>Micrococcales</taxon>
        <taxon>Micrococcaceae</taxon>
        <taxon>Sinomonas</taxon>
    </lineage>
</organism>
<keyword evidence="2" id="KW-0472">Membrane</keyword>
<feature type="compositionally biased region" description="Polar residues" evidence="1">
    <location>
        <begin position="224"/>
        <end position="234"/>
    </location>
</feature>
<feature type="region of interest" description="Disordered" evidence="1">
    <location>
        <begin position="200"/>
        <end position="234"/>
    </location>
</feature>
<dbReference type="Proteomes" id="UP000639051">
    <property type="component" value="Unassembled WGS sequence"/>
</dbReference>
<reference evidence="3 4" key="1">
    <citation type="submission" date="2021-01" db="EMBL/GenBank/DDBJ databases">
        <title>Genome public.</title>
        <authorList>
            <person name="Liu C."/>
            <person name="Sun Q."/>
        </authorList>
    </citation>
    <scope>NUCLEOTIDE SEQUENCE [LARGE SCALE GENOMIC DNA]</scope>
    <source>
        <strain evidence="3 4">JC656</strain>
    </source>
</reference>
<sequence length="234" mass="24734">MADNEDGYTENRAADERGGMDSSLKLRLEVGAFIVSVVTVLIGIGGLYLTVWNVGQSAKDAVDAQSVARRADAYRTFLGAAGAFDIAAQRYAEIALANGRKVPSGAGEAEFSNLSDKYTRFAEAAWGVKFTESTGDVETDKEVLSRDVDKLFQALFAVHNGAPLPEIVSSTQSIDATVTDGQNHFARAARCEIGLTLSDNSTEAPHIAPSPQQSPCPSRPPLSDNSSGSTFGAE</sequence>
<evidence type="ECO:0000313" key="4">
    <source>
        <dbReference type="Proteomes" id="UP000639051"/>
    </source>
</evidence>
<keyword evidence="2" id="KW-0812">Transmembrane</keyword>
<comment type="caution">
    <text evidence="3">The sequence shown here is derived from an EMBL/GenBank/DDBJ whole genome shotgun (WGS) entry which is preliminary data.</text>
</comment>
<keyword evidence="2" id="KW-1133">Transmembrane helix</keyword>
<keyword evidence="4" id="KW-1185">Reference proteome</keyword>
<protein>
    <submittedName>
        <fullName evidence="3">Uncharacterized protein</fullName>
    </submittedName>
</protein>
<gene>
    <name evidence="3" type="ORF">JJE72_06210</name>
</gene>
<evidence type="ECO:0000256" key="1">
    <source>
        <dbReference type="SAM" id="MobiDB-lite"/>
    </source>
</evidence>
<dbReference type="RefSeq" id="WP_189695313.1">
    <property type="nucleotide sequence ID" value="NZ_BNCM01000022.1"/>
</dbReference>
<dbReference type="EMBL" id="JAERRC010000018">
    <property type="protein sequence ID" value="MBL0705100.1"/>
    <property type="molecule type" value="Genomic_DNA"/>
</dbReference>